<feature type="signal peptide" evidence="1">
    <location>
        <begin position="1"/>
        <end position="24"/>
    </location>
</feature>
<keyword evidence="3" id="KW-1185">Reference proteome</keyword>
<name>A0A9X3RZ65_9ACTN</name>
<evidence type="ECO:0008006" key="4">
    <source>
        <dbReference type="Google" id="ProtNLM"/>
    </source>
</evidence>
<proteinExistence type="predicted"/>
<dbReference type="AlphaFoldDB" id="A0A9X3RZ65"/>
<dbReference type="Proteomes" id="UP001149140">
    <property type="component" value="Unassembled WGS sequence"/>
</dbReference>
<feature type="chain" id="PRO_5040849146" description="DUF3616 domain-containing protein" evidence="1">
    <location>
        <begin position="25"/>
        <end position="911"/>
    </location>
</feature>
<keyword evidence="1" id="KW-0732">Signal</keyword>
<organism evidence="2 3">
    <name type="scientific">Solirubrobacter ginsenosidimutans</name>
    <dbReference type="NCBI Taxonomy" id="490573"/>
    <lineage>
        <taxon>Bacteria</taxon>
        <taxon>Bacillati</taxon>
        <taxon>Actinomycetota</taxon>
        <taxon>Thermoleophilia</taxon>
        <taxon>Solirubrobacterales</taxon>
        <taxon>Solirubrobacteraceae</taxon>
        <taxon>Solirubrobacter</taxon>
    </lineage>
</organism>
<dbReference type="RefSeq" id="WP_270039517.1">
    <property type="nucleotide sequence ID" value="NZ_JAPDOD010000006.1"/>
</dbReference>
<dbReference type="EMBL" id="JAPDOD010000006">
    <property type="protein sequence ID" value="MDA0160590.1"/>
    <property type="molecule type" value="Genomic_DNA"/>
</dbReference>
<comment type="caution">
    <text evidence="2">The sequence shown here is derived from an EMBL/GenBank/DDBJ whole genome shotgun (WGS) entry which is preliminary data.</text>
</comment>
<protein>
    <recommendedName>
        <fullName evidence="4">DUF3616 domain-containing protein</fullName>
    </recommendedName>
</protein>
<gene>
    <name evidence="2" type="ORF">OM076_09970</name>
</gene>
<evidence type="ECO:0000313" key="2">
    <source>
        <dbReference type="EMBL" id="MDA0160590.1"/>
    </source>
</evidence>
<accession>A0A9X3RZ65</accession>
<evidence type="ECO:0000313" key="3">
    <source>
        <dbReference type="Proteomes" id="UP001149140"/>
    </source>
</evidence>
<evidence type="ECO:0000256" key="1">
    <source>
        <dbReference type="SAM" id="SignalP"/>
    </source>
</evidence>
<sequence>MSRVLRTVLLAGALSVTGVASAHAATPDRIAVVAVGTPGGPALTAAAAPVSILQVVAGGDGYGSFTKLPNDVTLSGTEQMEGHLTASPDGSLLLPAYGAAVGTPAVNTTASADVPRVVAKIAATGTVTTPTRLTDAFSGGAITSVSTIDGDRLWLSGTGGNGSVVTTTTGSTTSVPLVTTPNAASAVMAVPGGGLFVSPGYASNDEHLYQASTDLPTSGIHPTTRVMTTNPNSDSTIPGQSVFLDLDGTPGPETAYVSTPSNLYKFRLLNGVWENAGATSTNGGTIALTMSDGVAHIYTTNRVGVMEQDDLTPNANTFTYSQSQFLATAPDGMEFRGVAVLPAAATPAPQLDLSTLSLPNAVGDPTQPPLGATVTDTVTPAGPFTFSSTTEVPFTFLAPNAFDVAALDPTHFNLTFKPSAIGRATITVTVAAPDGRSFTRTFGYGASAATDATSRYLAGGSDASTAIDVGGGYSLVADDELNVIGLYPDDRSGKPLTNWDFSAVSNVDLAVVNKKKERDIEASARAGDRVYWAGSHGLDKDAKVAPERNTLYATDVTGSGADASLRYVGQYNNLQADLAAWDHANGHGLGADYLGITKSVTKGSDPKAADGSGLSIEGLEFAPGSTSTAYVAFRAPLEPASNRHLALVVPVTNFDQLVQGNPQTAVHAAFGAPLLWDLGGLGVREIRRNDAGQYLIVAGAVDAAPRFALYAWDGVAAHAPVKTQDLAAGTEGTGWEGVMSLPSPFVHGSVARLVGDRGDADIYAYGTAAKDLGAVMRTSRSDTFALDAVPTVLGGPGGVVPATLSLTLGAPASFGAFTPGVAKEYTAATTANVISTAGDATLTVSDPGHLMNGTFALPEPLRIAIAPATWSAPVSNAPVAITFRQTIGATDAVRTGTYTRSLTFTLSTTTP</sequence>
<reference evidence="2" key="1">
    <citation type="submission" date="2022-10" db="EMBL/GenBank/DDBJ databases">
        <title>The WGS of Solirubrobacter ginsenosidimutans DSM 21036.</title>
        <authorList>
            <person name="Jiang Z."/>
        </authorList>
    </citation>
    <scope>NUCLEOTIDE SEQUENCE</scope>
    <source>
        <strain evidence="2">DSM 21036</strain>
    </source>
</reference>